<keyword evidence="2" id="KW-0675">Receptor</keyword>
<gene>
    <name evidence="2" type="ORF">BSAL_31960</name>
</gene>
<dbReference type="SUPFAM" id="SSF52047">
    <property type="entry name" value="RNI-like"/>
    <property type="match status" value="1"/>
</dbReference>
<accession>A0A0S4JMF2</accession>
<dbReference type="GO" id="GO:0031146">
    <property type="term" value="P:SCF-dependent proteasomal ubiquitin-dependent protein catabolic process"/>
    <property type="evidence" value="ECO:0007669"/>
    <property type="project" value="TreeGrafter"/>
</dbReference>
<evidence type="ECO:0000313" key="3">
    <source>
        <dbReference type="Proteomes" id="UP000051952"/>
    </source>
</evidence>
<dbReference type="AlphaFoldDB" id="A0A0S4JMF2"/>
<protein>
    <submittedName>
        <fullName evidence="2">Receptor-type protein kinase, putative</fullName>
    </submittedName>
</protein>
<dbReference type="Pfam" id="PF25372">
    <property type="entry name" value="DUF7885"/>
    <property type="match status" value="1"/>
</dbReference>
<dbReference type="InterPro" id="IPR001611">
    <property type="entry name" value="Leu-rich_rpt"/>
</dbReference>
<dbReference type="Gene3D" id="3.80.10.10">
    <property type="entry name" value="Ribonuclease Inhibitor"/>
    <property type="match status" value="2"/>
</dbReference>
<keyword evidence="2" id="KW-0418">Kinase</keyword>
<dbReference type="SMART" id="SM00367">
    <property type="entry name" value="LRR_CC"/>
    <property type="match status" value="5"/>
</dbReference>
<dbReference type="InterPro" id="IPR057207">
    <property type="entry name" value="FBXL15_LRR"/>
</dbReference>
<feature type="domain" description="F-box/LRR-repeat protein 15-like leucin rich repeat" evidence="1">
    <location>
        <begin position="152"/>
        <end position="223"/>
    </location>
</feature>
<proteinExistence type="predicted"/>
<organism evidence="2 3">
    <name type="scientific">Bodo saltans</name>
    <name type="common">Flagellated protozoan</name>
    <dbReference type="NCBI Taxonomy" id="75058"/>
    <lineage>
        <taxon>Eukaryota</taxon>
        <taxon>Discoba</taxon>
        <taxon>Euglenozoa</taxon>
        <taxon>Kinetoplastea</taxon>
        <taxon>Metakinetoplastina</taxon>
        <taxon>Eubodonida</taxon>
        <taxon>Bodonidae</taxon>
        <taxon>Bodo</taxon>
    </lineage>
</organism>
<dbReference type="GO" id="GO:0019005">
    <property type="term" value="C:SCF ubiquitin ligase complex"/>
    <property type="evidence" value="ECO:0007669"/>
    <property type="project" value="TreeGrafter"/>
</dbReference>
<dbReference type="Pfam" id="PF13516">
    <property type="entry name" value="LRR_6"/>
    <property type="match status" value="1"/>
</dbReference>
<dbReference type="PANTHER" id="PTHR13318:SF190">
    <property type="entry name" value="PARTNER OF PAIRED, ISOFORM B"/>
    <property type="match status" value="1"/>
</dbReference>
<dbReference type="OrthoDB" id="245104at2759"/>
<keyword evidence="2" id="KW-0808">Transferase</keyword>
<name>A0A0S4JMF2_BODSA</name>
<keyword evidence="3" id="KW-1185">Reference proteome</keyword>
<evidence type="ECO:0000313" key="2">
    <source>
        <dbReference type="EMBL" id="CUG91417.1"/>
    </source>
</evidence>
<dbReference type="Proteomes" id="UP000051952">
    <property type="component" value="Unassembled WGS sequence"/>
</dbReference>
<evidence type="ECO:0000259" key="1">
    <source>
        <dbReference type="Pfam" id="PF25372"/>
    </source>
</evidence>
<dbReference type="InterPro" id="IPR006553">
    <property type="entry name" value="Leu-rich_rpt_Cys-con_subtyp"/>
</dbReference>
<sequence>MPYWIIQEAQRRLMAFSAFAVSFVMKKKVAAASLPRRIPPPAGTCRKLTLHITTVDISWCTLITDAGLSHLTPLSAHLQTLSVCSLSKLTDSGLLHIASLHNLQLLDLACCFAISNECFQQFRNLPRLHSVSLRGCGQVRDSGVKLLCENAPNLTQLDLCGCTQITDEALVSVGALFNLVNLVLWGCTKITDTGLSNLASLDELRVLVLNDCLHITTEGVVTHVGALKSLRRLYVEQCRQISEGIVQRLPGMEISQLNDV</sequence>
<dbReference type="VEuPathDB" id="TriTrypDB:BSAL_31960"/>
<dbReference type="GO" id="GO:0016301">
    <property type="term" value="F:kinase activity"/>
    <property type="evidence" value="ECO:0007669"/>
    <property type="project" value="UniProtKB-KW"/>
</dbReference>
<dbReference type="PANTHER" id="PTHR13318">
    <property type="entry name" value="PARTNER OF PAIRED, ISOFORM B-RELATED"/>
    <property type="match status" value="1"/>
</dbReference>
<dbReference type="InterPro" id="IPR032675">
    <property type="entry name" value="LRR_dom_sf"/>
</dbReference>
<reference evidence="3" key="1">
    <citation type="submission" date="2015-09" db="EMBL/GenBank/DDBJ databases">
        <authorList>
            <consortium name="Pathogen Informatics"/>
        </authorList>
    </citation>
    <scope>NUCLEOTIDE SEQUENCE [LARGE SCALE GENOMIC DNA]</scope>
    <source>
        <strain evidence="3">Lake Konstanz</strain>
    </source>
</reference>
<dbReference type="EMBL" id="CYKH01001921">
    <property type="protein sequence ID" value="CUG91417.1"/>
    <property type="molecule type" value="Genomic_DNA"/>
</dbReference>